<name>A0A7W5EV52_9GAMM</name>
<protein>
    <submittedName>
        <fullName evidence="1">Putative transcriptional regulator</fullName>
    </submittedName>
</protein>
<proteinExistence type="predicted"/>
<sequence>MRIPLDSEEKRETLRQDTFRAWEDYQTTGLHSTKEEVEKWLTSWGVDHEVSAPVCHK</sequence>
<dbReference type="EMBL" id="JACHXR010000008">
    <property type="protein sequence ID" value="MBB3231936.1"/>
    <property type="molecule type" value="Genomic_DNA"/>
</dbReference>
<dbReference type="Proteomes" id="UP000518892">
    <property type="component" value="Unassembled WGS sequence"/>
</dbReference>
<dbReference type="RefSeq" id="WP_183384405.1">
    <property type="nucleotide sequence ID" value="NZ_JACHXR010000008.1"/>
</dbReference>
<comment type="caution">
    <text evidence="1">The sequence shown here is derived from an EMBL/GenBank/DDBJ whole genome shotgun (WGS) entry which is preliminary data.</text>
</comment>
<accession>A0A7W5EV52</accession>
<dbReference type="AlphaFoldDB" id="A0A7W5EV52"/>
<reference evidence="1 2" key="1">
    <citation type="submission" date="2020-08" db="EMBL/GenBank/DDBJ databases">
        <title>Genomic Encyclopedia of Type Strains, Phase III (KMG-III): the genomes of soil and plant-associated and newly described type strains.</title>
        <authorList>
            <person name="Whitman W."/>
        </authorList>
    </citation>
    <scope>NUCLEOTIDE SEQUENCE [LARGE SCALE GENOMIC DNA]</scope>
    <source>
        <strain evidence="1 2">CECT 7744</strain>
    </source>
</reference>
<evidence type="ECO:0000313" key="2">
    <source>
        <dbReference type="Proteomes" id="UP000518892"/>
    </source>
</evidence>
<evidence type="ECO:0000313" key="1">
    <source>
        <dbReference type="EMBL" id="MBB3231936.1"/>
    </source>
</evidence>
<keyword evidence="2" id="KW-1185">Reference proteome</keyword>
<organism evidence="1 2">
    <name type="scientific">Halomonas stenophila</name>
    <dbReference type="NCBI Taxonomy" id="795312"/>
    <lineage>
        <taxon>Bacteria</taxon>
        <taxon>Pseudomonadati</taxon>
        <taxon>Pseudomonadota</taxon>
        <taxon>Gammaproteobacteria</taxon>
        <taxon>Oceanospirillales</taxon>
        <taxon>Halomonadaceae</taxon>
        <taxon>Halomonas</taxon>
    </lineage>
</organism>
<gene>
    <name evidence="1" type="ORF">FHR97_002799</name>
</gene>